<dbReference type="EMBL" id="CP135076">
    <property type="protein sequence ID" value="WNO54899.1"/>
    <property type="molecule type" value="Genomic_DNA"/>
</dbReference>
<keyword evidence="2" id="KW-1185">Reference proteome</keyword>
<protein>
    <submittedName>
        <fullName evidence="1">Uncharacterized protein</fullName>
    </submittedName>
</protein>
<sequence>MTDDHPTLARQLGFERGMKVWFRDMPAPIRSAIDPPGNDLEELVAPSQGIEGAAIFVDARDALSKEVHALHELLTPAGFVWVAWRSGLDESVVRETGRSFDMLPTDTAAIGDWTAMKLVGKGAH</sequence>
<dbReference type="Proteomes" id="UP001302249">
    <property type="component" value="Chromosome"/>
</dbReference>
<evidence type="ECO:0000313" key="1">
    <source>
        <dbReference type="EMBL" id="WNO54899.1"/>
    </source>
</evidence>
<gene>
    <name evidence="1" type="ORF">RPR59_06545</name>
</gene>
<dbReference type="RefSeq" id="WP_313917897.1">
    <property type="nucleotide sequence ID" value="NZ_CP135076.1"/>
</dbReference>
<name>A0ABZ0BBY7_9SPHN</name>
<evidence type="ECO:0000313" key="2">
    <source>
        <dbReference type="Proteomes" id="UP001302249"/>
    </source>
</evidence>
<accession>A0ABZ0BBY7</accession>
<proteinExistence type="predicted"/>
<reference evidence="1 2" key="1">
    <citation type="submission" date="2023-09" db="EMBL/GenBank/DDBJ databases">
        <authorList>
            <person name="Rey-Velasco X."/>
        </authorList>
    </citation>
    <scope>NUCLEOTIDE SEQUENCE [LARGE SCALE GENOMIC DNA]</scope>
    <source>
        <strain evidence="1 2">W311</strain>
    </source>
</reference>
<organism evidence="1 2">
    <name type="scientific">Stakelama saccharophila</name>
    <dbReference type="NCBI Taxonomy" id="3075605"/>
    <lineage>
        <taxon>Bacteria</taxon>
        <taxon>Pseudomonadati</taxon>
        <taxon>Pseudomonadota</taxon>
        <taxon>Alphaproteobacteria</taxon>
        <taxon>Sphingomonadales</taxon>
        <taxon>Sphingomonadaceae</taxon>
        <taxon>Stakelama</taxon>
    </lineage>
</organism>